<sequence length="575" mass="65084">MAEDQVPEVVEPFTIGPTWRRGPDGKFVLPEFTLGWQCLAWTSTYLQLYAGSPWRYTPEQARLTLWWYAMDPVTRRFVWRDGVIQRLKGWGKDPLIATWSAFEFVGPCRFGRVADERDPSGVPAGQPLGVQHPAAWVQIAAVSLDQTRNTMTLFPSIFTKRALDEYRIDLGKEIIYADKGRARIEAVTSSPRALEGGRPTFVSLGETHHWVESNQGHEMAAVIERNATKSADGQARTLANTNAYEPGEDSVAERTREAFESAEAGRSVGTGLFYDSLEAPAEAKLTEEWIAPTLRAVRGDSTWLDIDRLMASILDIRNPPSRSRRFWFNQIVAAEDAFLAPYEWDACRREDARLEQGDELAMFFDGSKSDDATGLVACRMSDGLVVALGVWQRPASWLSDVPWRVPREEVDGVVSQVFADYRPVAFFADPGAGQDDADGERYWDGFIDAWAQRYGKRLKVKAVSGGANRHAVLWDMRDRRRQQVFAEAVDRFYRDVLERQLTHDGHRVLRQHVANARRRTNQWGYSIGKEHRESARKIDLAVCAVGARMLRRMVLHSTAWAKKARPGRGRVVVLR</sequence>
<dbReference type="Proteomes" id="UP000525686">
    <property type="component" value="Unassembled WGS sequence"/>
</dbReference>
<gene>
    <name evidence="1" type="ORF">H3146_07320</name>
</gene>
<evidence type="ECO:0000313" key="2">
    <source>
        <dbReference type="Proteomes" id="UP000525686"/>
    </source>
</evidence>
<comment type="caution">
    <text evidence="1">The sequence shown here is derived from an EMBL/GenBank/DDBJ whole genome shotgun (WGS) entry which is preliminary data.</text>
</comment>
<accession>A0A7W3ZM53</accession>
<dbReference type="EMBL" id="JABJWZ010000041">
    <property type="protein sequence ID" value="MBB1253180.1"/>
    <property type="molecule type" value="Genomic_DNA"/>
</dbReference>
<name>A0A7W3ZM53_9ACTN</name>
<reference evidence="2" key="1">
    <citation type="submission" date="2020-05" db="EMBL/GenBank/DDBJ databases">
        <title>Classification of alakaliphilic streptomycetes isolated from an alkaline soil next to Lonar Crater, India and a proposal for the recognition of Streptomyces alkaliterrae sp. nov.</title>
        <authorList>
            <person name="Golinska P."/>
        </authorList>
    </citation>
    <scope>NUCLEOTIDE SEQUENCE [LARGE SCALE GENOMIC DNA]</scope>
    <source>
        <strain evidence="2">OF3</strain>
    </source>
</reference>
<evidence type="ECO:0000313" key="1">
    <source>
        <dbReference type="EMBL" id="MBB1253180.1"/>
    </source>
</evidence>
<dbReference type="AlphaFoldDB" id="A0A7W3ZM53"/>
<protein>
    <submittedName>
        <fullName evidence="1">Terminase</fullName>
    </submittedName>
</protein>
<proteinExistence type="predicted"/>
<dbReference type="RefSeq" id="WP_181353835.1">
    <property type="nucleotide sequence ID" value="NZ_JABJWZ010000041.1"/>
</dbReference>
<organism evidence="1 2">
    <name type="scientific">Streptomyces alkaliterrae</name>
    <dbReference type="NCBI Taxonomy" id="2213162"/>
    <lineage>
        <taxon>Bacteria</taxon>
        <taxon>Bacillati</taxon>
        <taxon>Actinomycetota</taxon>
        <taxon>Actinomycetes</taxon>
        <taxon>Kitasatosporales</taxon>
        <taxon>Streptomycetaceae</taxon>
        <taxon>Streptomyces</taxon>
    </lineage>
</organism>